<dbReference type="RefSeq" id="WP_185003394.1">
    <property type="nucleotide sequence ID" value="NZ_BAAAUI010000035.1"/>
</dbReference>
<dbReference type="AlphaFoldDB" id="A0A7W7CCN7"/>
<reference evidence="1 2" key="1">
    <citation type="submission" date="2020-08" db="EMBL/GenBank/DDBJ databases">
        <title>Sequencing the genomes of 1000 actinobacteria strains.</title>
        <authorList>
            <person name="Klenk H.-P."/>
        </authorList>
    </citation>
    <scope>NUCLEOTIDE SEQUENCE [LARGE SCALE GENOMIC DNA]</scope>
    <source>
        <strain evidence="1 2">DSM 44230</strain>
    </source>
</reference>
<keyword evidence="2" id="KW-1185">Reference proteome</keyword>
<gene>
    <name evidence="1" type="ORF">HNR67_003566</name>
</gene>
<name>A0A7W7CCN7_9PSEU</name>
<protein>
    <submittedName>
        <fullName evidence="1">Uncharacterized protein</fullName>
    </submittedName>
</protein>
<dbReference type="Proteomes" id="UP000533598">
    <property type="component" value="Unassembled WGS sequence"/>
</dbReference>
<dbReference type="EMBL" id="JACHMH010000001">
    <property type="protein sequence ID" value="MBB4677448.1"/>
    <property type="molecule type" value="Genomic_DNA"/>
</dbReference>
<comment type="caution">
    <text evidence="1">The sequence shown here is derived from an EMBL/GenBank/DDBJ whole genome shotgun (WGS) entry which is preliminary data.</text>
</comment>
<accession>A0A7W7CCN7</accession>
<organism evidence="1 2">
    <name type="scientific">Crossiella cryophila</name>
    <dbReference type="NCBI Taxonomy" id="43355"/>
    <lineage>
        <taxon>Bacteria</taxon>
        <taxon>Bacillati</taxon>
        <taxon>Actinomycetota</taxon>
        <taxon>Actinomycetes</taxon>
        <taxon>Pseudonocardiales</taxon>
        <taxon>Pseudonocardiaceae</taxon>
        <taxon>Crossiella</taxon>
    </lineage>
</organism>
<evidence type="ECO:0000313" key="2">
    <source>
        <dbReference type="Proteomes" id="UP000533598"/>
    </source>
</evidence>
<evidence type="ECO:0000313" key="1">
    <source>
        <dbReference type="EMBL" id="MBB4677448.1"/>
    </source>
</evidence>
<proteinExistence type="predicted"/>
<sequence>MVENEASQLVDELKLLRRRRALDSSNLADVTGPLLRRTLGLAVDGKPLQLREALRHELTDVARHLPDEQRQAVLMAYGLTDESAATANFTQRLELVANLIDRDPKTAKRHIDKALEALAKLMLVARRERRRPGAPWRTTSLHTSVVLDQGLPQVYERRRFVVSAEEVDEVELEVSVPLPPGWAGGIPPDSTGIEVLHGGTLQVRQRRSSARLGYVLRLPHKLPRHAEHEFFLQFHFTEQRLMRPFYVCTPTFPCELFELHVKFDPERVPDRIWRITDLPPSEVEDEFAPRELVKADPCGEVHFTFTDLTPNRSFGVVWGEEFLAESEATPGARRAP</sequence>